<dbReference type="PANTHER" id="PTHR35317:SF23">
    <property type="entry name" value="OS04G0629600 PROTEIN"/>
    <property type="match status" value="1"/>
</dbReference>
<reference evidence="3" key="2">
    <citation type="submission" date="2025-08" db="UniProtKB">
        <authorList>
            <consortium name="RefSeq"/>
        </authorList>
    </citation>
    <scope>IDENTIFICATION</scope>
    <source>
        <tissue evidence="3">Leaf</tissue>
    </source>
</reference>
<gene>
    <name evidence="3" type="primary">LOC109724219</name>
</gene>
<dbReference type="AlphaFoldDB" id="A0A6P5GKP7"/>
<organism evidence="2 3">
    <name type="scientific">Ananas comosus</name>
    <name type="common">Pineapple</name>
    <name type="synonym">Ananas ananas</name>
    <dbReference type="NCBI Taxonomy" id="4615"/>
    <lineage>
        <taxon>Eukaryota</taxon>
        <taxon>Viridiplantae</taxon>
        <taxon>Streptophyta</taxon>
        <taxon>Embryophyta</taxon>
        <taxon>Tracheophyta</taxon>
        <taxon>Spermatophyta</taxon>
        <taxon>Magnoliopsida</taxon>
        <taxon>Liliopsida</taxon>
        <taxon>Poales</taxon>
        <taxon>Bromeliaceae</taxon>
        <taxon>Bromelioideae</taxon>
        <taxon>Ananas</taxon>
    </lineage>
</organism>
<feature type="region of interest" description="Disordered" evidence="1">
    <location>
        <begin position="210"/>
        <end position="243"/>
    </location>
</feature>
<name>A0A6P5GKP7_ANACO</name>
<dbReference type="Proteomes" id="UP000515123">
    <property type="component" value="Linkage group 18"/>
</dbReference>
<evidence type="ECO:0000313" key="2">
    <source>
        <dbReference type="Proteomes" id="UP000515123"/>
    </source>
</evidence>
<feature type="compositionally biased region" description="Basic residues" evidence="1">
    <location>
        <begin position="212"/>
        <end position="221"/>
    </location>
</feature>
<dbReference type="GeneID" id="109724219"/>
<keyword evidence="2" id="KW-1185">Reference proteome</keyword>
<dbReference type="PANTHER" id="PTHR35317">
    <property type="entry name" value="OS04G0629600 PROTEIN"/>
    <property type="match status" value="1"/>
</dbReference>
<protein>
    <submittedName>
        <fullName evidence="3">Uncharacterized protein LOC109724219</fullName>
    </submittedName>
</protein>
<reference evidence="2" key="1">
    <citation type="journal article" date="2015" name="Nat. Genet.">
        <title>The pineapple genome and the evolution of CAM photosynthesis.</title>
        <authorList>
            <person name="Ming R."/>
            <person name="VanBuren R."/>
            <person name="Wai C.M."/>
            <person name="Tang H."/>
            <person name="Schatz M.C."/>
            <person name="Bowers J.E."/>
            <person name="Lyons E."/>
            <person name="Wang M.L."/>
            <person name="Chen J."/>
            <person name="Biggers E."/>
            <person name="Zhang J."/>
            <person name="Huang L."/>
            <person name="Zhang L."/>
            <person name="Miao W."/>
            <person name="Zhang J."/>
            <person name="Ye Z."/>
            <person name="Miao C."/>
            <person name="Lin Z."/>
            <person name="Wang H."/>
            <person name="Zhou H."/>
            <person name="Yim W.C."/>
            <person name="Priest H.D."/>
            <person name="Zheng C."/>
            <person name="Woodhouse M."/>
            <person name="Edger P.P."/>
            <person name="Guyot R."/>
            <person name="Guo H.B."/>
            <person name="Guo H."/>
            <person name="Zheng G."/>
            <person name="Singh R."/>
            <person name="Sharma A."/>
            <person name="Min X."/>
            <person name="Zheng Y."/>
            <person name="Lee H."/>
            <person name="Gurtowski J."/>
            <person name="Sedlazeck F.J."/>
            <person name="Harkess A."/>
            <person name="McKain M.R."/>
            <person name="Liao Z."/>
            <person name="Fang J."/>
            <person name="Liu J."/>
            <person name="Zhang X."/>
            <person name="Zhang Q."/>
            <person name="Hu W."/>
            <person name="Qin Y."/>
            <person name="Wang K."/>
            <person name="Chen L.Y."/>
            <person name="Shirley N."/>
            <person name="Lin Y.R."/>
            <person name="Liu L.Y."/>
            <person name="Hernandez A.G."/>
            <person name="Wright C.L."/>
            <person name="Bulone V."/>
            <person name="Tuskan G.A."/>
            <person name="Heath K."/>
            <person name="Zee F."/>
            <person name="Moore P.H."/>
            <person name="Sunkar R."/>
            <person name="Leebens-Mack J.H."/>
            <person name="Mockler T."/>
            <person name="Bennetzen J.L."/>
            <person name="Freeling M."/>
            <person name="Sankoff D."/>
            <person name="Paterson A.H."/>
            <person name="Zhu X."/>
            <person name="Yang X."/>
            <person name="Smith J.A."/>
            <person name="Cushman J.C."/>
            <person name="Paull R.E."/>
            <person name="Yu Q."/>
        </authorList>
    </citation>
    <scope>NUCLEOTIDE SEQUENCE [LARGE SCALE GENOMIC DNA]</scope>
    <source>
        <strain evidence="2">cv. F153</strain>
    </source>
</reference>
<evidence type="ECO:0000256" key="1">
    <source>
        <dbReference type="SAM" id="MobiDB-lite"/>
    </source>
</evidence>
<accession>A0A6P5GKP7</accession>
<dbReference type="OrthoDB" id="682681at2759"/>
<dbReference type="Pfam" id="PF14223">
    <property type="entry name" value="Retrotran_gag_2"/>
    <property type="match status" value="1"/>
</dbReference>
<proteinExistence type="predicted"/>
<dbReference type="RefSeq" id="XP_020108549.1">
    <property type="nucleotide sequence ID" value="XM_020252960.1"/>
</dbReference>
<sequence length="243" mass="27404">MTPFSVPIGESVPILNGSNYSEWKEQIMFILGYMDLDLALRAEQPPKVVGPMTPQQESAQEKWERSNRLSLMLIKSRVSKSIRGSIPKCDKAKDYLKAIEEQFVSSDKALASTLMNKPSSMKYSGNGSIREHIMEMRDIAAQLTALEVTISDSFLVHFILNSLPSEYGPFQISYNTHKDKWSINELLTMCVQEEGRLIQDKQNAVNFISQKRQIKRAKNGKGKNDSKRKNKEVPSGSQGQSSN</sequence>
<evidence type="ECO:0000313" key="3">
    <source>
        <dbReference type="RefSeq" id="XP_020108549.1"/>
    </source>
</evidence>